<organism evidence="2 3">
    <name type="scientific">Colocasia esculenta</name>
    <name type="common">Wild taro</name>
    <name type="synonym">Arum esculentum</name>
    <dbReference type="NCBI Taxonomy" id="4460"/>
    <lineage>
        <taxon>Eukaryota</taxon>
        <taxon>Viridiplantae</taxon>
        <taxon>Streptophyta</taxon>
        <taxon>Embryophyta</taxon>
        <taxon>Tracheophyta</taxon>
        <taxon>Spermatophyta</taxon>
        <taxon>Magnoliopsida</taxon>
        <taxon>Liliopsida</taxon>
        <taxon>Araceae</taxon>
        <taxon>Aroideae</taxon>
        <taxon>Colocasieae</taxon>
        <taxon>Colocasia</taxon>
    </lineage>
</organism>
<dbReference type="AlphaFoldDB" id="A0A843WB71"/>
<accession>A0A843WB71</accession>
<dbReference type="EMBL" id="NMUH01002780">
    <property type="protein sequence ID" value="MQM02045.1"/>
    <property type="molecule type" value="Genomic_DNA"/>
</dbReference>
<name>A0A843WB71_COLES</name>
<dbReference type="PANTHER" id="PTHR34482:SF36">
    <property type="entry name" value="RETROTRANSPOSON GAG DOMAIN-CONTAINING PROTEIN"/>
    <property type="match status" value="1"/>
</dbReference>
<comment type="caution">
    <text evidence="2">The sequence shown here is derived from an EMBL/GenBank/DDBJ whole genome shotgun (WGS) entry which is preliminary data.</text>
</comment>
<reference evidence="2" key="1">
    <citation type="submission" date="2017-07" db="EMBL/GenBank/DDBJ databases">
        <title>Taro Niue Genome Assembly and Annotation.</title>
        <authorList>
            <person name="Atibalentja N."/>
            <person name="Keating K."/>
            <person name="Fields C.J."/>
        </authorList>
    </citation>
    <scope>NUCLEOTIDE SEQUENCE</scope>
    <source>
        <strain evidence="2">Niue_2</strain>
        <tissue evidence="2">Leaf</tissue>
    </source>
</reference>
<sequence>MNPHTFNGTPDPDEAENWVKVMERIFRVMQCSEQEKVLLATFQLDHDARAWWEATSRRLPNINIEWDEFLELFNTKYFSARIREKKANEFVELKQRMMSVAEYEAQFERLAQYAPHLVSTEKMKAKRFLEGLRPVFWEKLAPLDLVAYSDMVLRAQIVEDTMGLLERIYKKKVSQMMTLHISTGMVWSDERHGVIAMDCPQYPRVSLVSCLVIIFKCNDAIELCVLTLN</sequence>
<dbReference type="OrthoDB" id="786614at2759"/>
<gene>
    <name evidence="2" type="ORF">Taro_034802</name>
</gene>
<keyword evidence="3" id="KW-1185">Reference proteome</keyword>
<feature type="domain" description="Retrotransposon gag" evidence="1">
    <location>
        <begin position="39"/>
        <end position="134"/>
    </location>
</feature>
<evidence type="ECO:0000313" key="2">
    <source>
        <dbReference type="EMBL" id="MQM02045.1"/>
    </source>
</evidence>
<evidence type="ECO:0000259" key="1">
    <source>
        <dbReference type="Pfam" id="PF03732"/>
    </source>
</evidence>
<dbReference type="Proteomes" id="UP000652761">
    <property type="component" value="Unassembled WGS sequence"/>
</dbReference>
<evidence type="ECO:0000313" key="3">
    <source>
        <dbReference type="Proteomes" id="UP000652761"/>
    </source>
</evidence>
<dbReference type="PANTHER" id="PTHR34482">
    <property type="entry name" value="DNA DAMAGE-INDUCIBLE PROTEIN 1-LIKE"/>
    <property type="match status" value="1"/>
</dbReference>
<protein>
    <recommendedName>
        <fullName evidence="1">Retrotransposon gag domain-containing protein</fullName>
    </recommendedName>
</protein>
<dbReference type="InterPro" id="IPR005162">
    <property type="entry name" value="Retrotrans_gag_dom"/>
</dbReference>
<proteinExistence type="predicted"/>
<dbReference type="Pfam" id="PF03732">
    <property type="entry name" value="Retrotrans_gag"/>
    <property type="match status" value="1"/>
</dbReference>